<keyword evidence="5" id="KW-1133">Transmembrane helix</keyword>
<feature type="domain" description="G5" evidence="6">
    <location>
        <begin position="93"/>
        <end position="174"/>
    </location>
</feature>
<dbReference type="Gene3D" id="2.20.230.10">
    <property type="entry name" value="Resuscitation-promoting factor rpfb"/>
    <property type="match status" value="1"/>
</dbReference>
<organism evidence="7 8">
    <name type="scientific">Myceligenerans crystallogenes</name>
    <dbReference type="NCBI Taxonomy" id="316335"/>
    <lineage>
        <taxon>Bacteria</taxon>
        <taxon>Bacillati</taxon>
        <taxon>Actinomycetota</taxon>
        <taxon>Actinomycetes</taxon>
        <taxon>Micrococcales</taxon>
        <taxon>Promicromonosporaceae</taxon>
        <taxon>Myceligenerans</taxon>
    </lineage>
</organism>
<comment type="similarity">
    <text evidence="1">Belongs to the transglycosylase family. Rpf subfamily.</text>
</comment>
<keyword evidence="3" id="KW-0378">Hydrolase</keyword>
<dbReference type="Pfam" id="PF07501">
    <property type="entry name" value="G5"/>
    <property type="match status" value="1"/>
</dbReference>
<evidence type="ECO:0000256" key="2">
    <source>
        <dbReference type="ARBA" id="ARBA00022729"/>
    </source>
</evidence>
<dbReference type="Pfam" id="PF06737">
    <property type="entry name" value="Transglycosylas"/>
    <property type="match status" value="1"/>
</dbReference>
<evidence type="ECO:0000256" key="3">
    <source>
        <dbReference type="ARBA" id="ARBA00022801"/>
    </source>
</evidence>
<keyword evidence="5" id="KW-0812">Transmembrane</keyword>
<evidence type="ECO:0000256" key="5">
    <source>
        <dbReference type="SAM" id="Phobius"/>
    </source>
</evidence>
<dbReference type="SUPFAM" id="SSF53955">
    <property type="entry name" value="Lysozyme-like"/>
    <property type="match status" value="1"/>
</dbReference>
<dbReference type="Proteomes" id="UP001501094">
    <property type="component" value="Unassembled WGS sequence"/>
</dbReference>
<proteinExistence type="inferred from homology"/>
<name>A0ABN2NAX5_9MICO</name>
<evidence type="ECO:0000313" key="8">
    <source>
        <dbReference type="Proteomes" id="UP001501094"/>
    </source>
</evidence>
<dbReference type="Gene3D" id="1.10.530.10">
    <property type="match status" value="1"/>
</dbReference>
<comment type="caution">
    <text evidence="7">The sequence shown here is derived from an EMBL/GenBank/DDBJ whole genome shotgun (WGS) entry which is preliminary data.</text>
</comment>
<protein>
    <recommendedName>
        <fullName evidence="6">G5 domain-containing protein</fullName>
    </recommendedName>
</protein>
<keyword evidence="5" id="KW-0472">Membrane</keyword>
<keyword evidence="8" id="KW-1185">Reference proteome</keyword>
<evidence type="ECO:0000256" key="1">
    <source>
        <dbReference type="ARBA" id="ARBA00010830"/>
    </source>
</evidence>
<dbReference type="RefSeq" id="WP_344101768.1">
    <property type="nucleotide sequence ID" value="NZ_BAAANL010000003.1"/>
</dbReference>
<sequence>MRTLDAEIFGEVTEAHGQGTAAPGGGIAGSGSGDRGKRAVTWRTVLAVLLVVLLLAVVAGGVLAYRAAHKTVTLDVDGRLVRVTTFATNVPLRQRVGTVEERTTTAIPFESVRRANPALYSDLPERVVRAGVEGVRTRVFEVVYVDGEEKSRREVSDDVTREPVDEIVEYGTLARPEPDLEQETRYDTEAENDAYEPYEAPPPSAATTETIEYAAPAPAPAAPAAPRATMSSGSMAPRPSTGMTWSPGAWGPAAGGAGGAPVPTGDVWAALGVCESSGDPATDTGNGYYGLYQFSLATWRATGGSGLPSEASAAEQTMRAQVLQEQAGWGQWPACSAALGLR</sequence>
<gene>
    <name evidence="7" type="ORF">GCM10009751_18000</name>
</gene>
<dbReference type="InterPro" id="IPR010618">
    <property type="entry name" value="RPF"/>
</dbReference>
<evidence type="ECO:0000313" key="7">
    <source>
        <dbReference type="EMBL" id="GAA1860750.1"/>
    </source>
</evidence>
<dbReference type="InterPro" id="IPR023346">
    <property type="entry name" value="Lysozyme-like_dom_sf"/>
</dbReference>
<dbReference type="EMBL" id="BAAANL010000003">
    <property type="protein sequence ID" value="GAA1860750.1"/>
    <property type="molecule type" value="Genomic_DNA"/>
</dbReference>
<evidence type="ECO:0000259" key="6">
    <source>
        <dbReference type="PROSITE" id="PS51109"/>
    </source>
</evidence>
<feature type="transmembrane region" description="Helical" evidence="5">
    <location>
        <begin position="45"/>
        <end position="65"/>
    </location>
</feature>
<dbReference type="InterPro" id="IPR011098">
    <property type="entry name" value="G5_dom"/>
</dbReference>
<feature type="region of interest" description="Disordered" evidence="4">
    <location>
        <begin position="219"/>
        <end position="241"/>
    </location>
</feature>
<dbReference type="PROSITE" id="PS51109">
    <property type="entry name" value="G5"/>
    <property type="match status" value="1"/>
</dbReference>
<feature type="region of interest" description="Disordered" evidence="4">
    <location>
        <begin position="173"/>
        <end position="204"/>
    </location>
</feature>
<evidence type="ECO:0000256" key="4">
    <source>
        <dbReference type="SAM" id="MobiDB-lite"/>
    </source>
</evidence>
<keyword evidence="2" id="KW-0732">Signal</keyword>
<reference evidence="7 8" key="1">
    <citation type="journal article" date="2019" name="Int. J. Syst. Evol. Microbiol.">
        <title>The Global Catalogue of Microorganisms (GCM) 10K type strain sequencing project: providing services to taxonomists for standard genome sequencing and annotation.</title>
        <authorList>
            <consortium name="The Broad Institute Genomics Platform"/>
            <consortium name="The Broad Institute Genome Sequencing Center for Infectious Disease"/>
            <person name="Wu L."/>
            <person name="Ma J."/>
        </authorList>
    </citation>
    <scope>NUCLEOTIDE SEQUENCE [LARGE SCALE GENOMIC DNA]</scope>
    <source>
        <strain evidence="7 8">JCM 14326</strain>
    </source>
</reference>
<dbReference type="CDD" id="cd13925">
    <property type="entry name" value="RPF"/>
    <property type="match status" value="1"/>
</dbReference>
<feature type="compositionally biased region" description="Basic and acidic residues" evidence="4">
    <location>
        <begin position="176"/>
        <end position="188"/>
    </location>
</feature>
<accession>A0ABN2NAX5</accession>
<dbReference type="SMART" id="SM01208">
    <property type="entry name" value="G5"/>
    <property type="match status" value="1"/>
</dbReference>